<sequence length="146" mass="16662">METAKNAQVVVVERNYNAPVGRVWEALTDNSKMKQWYFDIADFRPEVGFEFEFSGGDPSGKMYLHKCVVKTVEPNKKLAYTWRYDGYEGESLVTFELTAEGEGTHIKVTHTGLDTFPPLEAFNPKNFNMGWNHILGTSLKEFVEKA</sequence>
<evidence type="ECO:0000256" key="1">
    <source>
        <dbReference type="ARBA" id="ARBA00006817"/>
    </source>
</evidence>
<dbReference type="EMBL" id="JADFFM010000001">
    <property type="protein sequence ID" value="MBE9666450.1"/>
    <property type="molecule type" value="Genomic_DNA"/>
</dbReference>
<dbReference type="SUPFAM" id="SSF55961">
    <property type="entry name" value="Bet v1-like"/>
    <property type="match status" value="1"/>
</dbReference>
<evidence type="ECO:0000259" key="2">
    <source>
        <dbReference type="Pfam" id="PF08327"/>
    </source>
</evidence>
<dbReference type="InterPro" id="IPR023393">
    <property type="entry name" value="START-like_dom_sf"/>
</dbReference>
<comment type="similarity">
    <text evidence="1">Belongs to the AHA1 family.</text>
</comment>
<protein>
    <submittedName>
        <fullName evidence="3">SRPBCC domain-containing protein</fullName>
    </submittedName>
</protein>
<accession>A0ABR9XGX0</accession>
<dbReference type="Proteomes" id="UP000632774">
    <property type="component" value="Unassembled WGS sequence"/>
</dbReference>
<dbReference type="RefSeq" id="WP_194105808.1">
    <property type="nucleotide sequence ID" value="NZ_JADFFM010000001.1"/>
</dbReference>
<gene>
    <name evidence="3" type="ORF">IRJ18_08775</name>
</gene>
<organism evidence="3 4">
    <name type="scientific">Mucilaginibacter boryungensis</name>
    <dbReference type="NCBI Taxonomy" id="768480"/>
    <lineage>
        <taxon>Bacteria</taxon>
        <taxon>Pseudomonadati</taxon>
        <taxon>Bacteroidota</taxon>
        <taxon>Sphingobacteriia</taxon>
        <taxon>Sphingobacteriales</taxon>
        <taxon>Sphingobacteriaceae</taxon>
        <taxon>Mucilaginibacter</taxon>
    </lineage>
</organism>
<evidence type="ECO:0000313" key="4">
    <source>
        <dbReference type="Proteomes" id="UP000632774"/>
    </source>
</evidence>
<dbReference type="Pfam" id="PF08327">
    <property type="entry name" value="AHSA1"/>
    <property type="match status" value="1"/>
</dbReference>
<dbReference type="InterPro" id="IPR013538">
    <property type="entry name" value="ASHA1/2-like_C"/>
</dbReference>
<comment type="caution">
    <text evidence="3">The sequence shown here is derived from an EMBL/GenBank/DDBJ whole genome shotgun (WGS) entry which is preliminary data.</text>
</comment>
<reference evidence="3 4" key="1">
    <citation type="submission" date="2020-10" db="EMBL/GenBank/DDBJ databases">
        <title>Mucilaginibacter mali sp. nov., isolated from rhizosphere soil of apple orchard.</title>
        <authorList>
            <person name="Lee J.-S."/>
            <person name="Kim H.S."/>
            <person name="Kim J.-S."/>
        </authorList>
    </citation>
    <scope>NUCLEOTIDE SEQUENCE [LARGE SCALE GENOMIC DNA]</scope>
    <source>
        <strain evidence="3 4">KCTC 23157</strain>
    </source>
</reference>
<proteinExistence type="inferred from homology"/>
<feature type="domain" description="Activator of Hsp90 ATPase homologue 1/2-like C-terminal" evidence="2">
    <location>
        <begin position="17"/>
        <end position="144"/>
    </location>
</feature>
<keyword evidence="4" id="KW-1185">Reference proteome</keyword>
<dbReference type="Gene3D" id="3.30.530.20">
    <property type="match status" value="1"/>
</dbReference>
<dbReference type="CDD" id="cd07814">
    <property type="entry name" value="SRPBCC_CalC_Aha1-like"/>
    <property type="match status" value="1"/>
</dbReference>
<name>A0ABR9XGX0_9SPHI</name>
<evidence type="ECO:0000313" key="3">
    <source>
        <dbReference type="EMBL" id="MBE9666450.1"/>
    </source>
</evidence>